<dbReference type="EC" id="2.6.1.85" evidence="1"/>
<evidence type="ECO:0000313" key="6">
    <source>
        <dbReference type="Proteomes" id="UP000197065"/>
    </source>
</evidence>
<dbReference type="InterPro" id="IPR019999">
    <property type="entry name" value="Anth_synth_I-like"/>
</dbReference>
<gene>
    <name evidence="5" type="ORF">SAMN07250955_10574</name>
</gene>
<feature type="domain" description="Chorismate-utilising enzyme C-terminal" evidence="3">
    <location>
        <begin position="214"/>
        <end position="466"/>
    </location>
</feature>
<reference evidence="5 6" key="1">
    <citation type="submission" date="2017-06" db="EMBL/GenBank/DDBJ databases">
        <authorList>
            <person name="Kim H.J."/>
            <person name="Triplett B.A."/>
        </authorList>
    </citation>
    <scope>NUCLEOTIDE SEQUENCE [LARGE SCALE GENOMIC DNA]</scope>
    <source>
        <strain evidence="5 6">B29T1</strain>
    </source>
</reference>
<feature type="domain" description="Anthranilate synthase component I N-terminal" evidence="4">
    <location>
        <begin position="29"/>
        <end position="159"/>
    </location>
</feature>
<dbReference type="EMBL" id="FYEH01000005">
    <property type="protein sequence ID" value="SNB66256.1"/>
    <property type="molecule type" value="Genomic_DNA"/>
</dbReference>
<dbReference type="PRINTS" id="PR00095">
    <property type="entry name" value="ANTSNTHASEI"/>
</dbReference>
<evidence type="ECO:0000259" key="4">
    <source>
        <dbReference type="Pfam" id="PF04715"/>
    </source>
</evidence>
<dbReference type="SUPFAM" id="SSF56322">
    <property type="entry name" value="ADC synthase"/>
    <property type="match status" value="1"/>
</dbReference>
<evidence type="ECO:0000259" key="3">
    <source>
        <dbReference type="Pfam" id="PF00425"/>
    </source>
</evidence>
<evidence type="ECO:0000313" key="5">
    <source>
        <dbReference type="EMBL" id="SNB66256.1"/>
    </source>
</evidence>
<dbReference type="GO" id="GO:0009396">
    <property type="term" value="P:folic acid-containing compound biosynthetic process"/>
    <property type="evidence" value="ECO:0007669"/>
    <property type="project" value="InterPro"/>
</dbReference>
<evidence type="ECO:0000256" key="1">
    <source>
        <dbReference type="ARBA" id="ARBA00013139"/>
    </source>
</evidence>
<dbReference type="InterPro" id="IPR015890">
    <property type="entry name" value="Chorismate_C"/>
</dbReference>
<name>A0A212R2U8_9PROT</name>
<organism evidence="5 6">
    <name type="scientific">Arboricoccus pini</name>
    <dbReference type="NCBI Taxonomy" id="1963835"/>
    <lineage>
        <taxon>Bacteria</taxon>
        <taxon>Pseudomonadati</taxon>
        <taxon>Pseudomonadota</taxon>
        <taxon>Alphaproteobacteria</taxon>
        <taxon>Geminicoccales</taxon>
        <taxon>Geminicoccaceae</taxon>
        <taxon>Arboricoccus</taxon>
    </lineage>
</organism>
<dbReference type="InterPro" id="IPR006805">
    <property type="entry name" value="Anth_synth_I_N"/>
</dbReference>
<proteinExistence type="predicted"/>
<dbReference type="Pfam" id="PF00425">
    <property type="entry name" value="Chorismate_bind"/>
    <property type="match status" value="1"/>
</dbReference>
<dbReference type="Proteomes" id="UP000197065">
    <property type="component" value="Unassembled WGS sequence"/>
</dbReference>
<dbReference type="PANTHER" id="PTHR11236:SF50">
    <property type="entry name" value="AMINODEOXYCHORISMATE SYNTHASE COMPONENT 1"/>
    <property type="match status" value="1"/>
</dbReference>
<dbReference type="NCBIfam" id="TIGR00553">
    <property type="entry name" value="pabB"/>
    <property type="match status" value="1"/>
</dbReference>
<dbReference type="Pfam" id="PF04715">
    <property type="entry name" value="Anth_synt_I_N"/>
    <property type="match status" value="1"/>
</dbReference>
<dbReference type="GO" id="GO:0046820">
    <property type="term" value="F:4-amino-4-deoxychorismate synthase activity"/>
    <property type="evidence" value="ECO:0007669"/>
    <property type="project" value="UniProtKB-EC"/>
</dbReference>
<dbReference type="GO" id="GO:0000162">
    <property type="term" value="P:L-tryptophan biosynthetic process"/>
    <property type="evidence" value="ECO:0007669"/>
    <property type="project" value="TreeGrafter"/>
</dbReference>
<dbReference type="AlphaFoldDB" id="A0A212R2U8"/>
<dbReference type="InterPro" id="IPR005802">
    <property type="entry name" value="ADC_synth_comp_1"/>
</dbReference>
<dbReference type="PANTHER" id="PTHR11236">
    <property type="entry name" value="AMINOBENZOATE/ANTHRANILATE SYNTHASE"/>
    <property type="match status" value="1"/>
</dbReference>
<protein>
    <recommendedName>
        <fullName evidence="1">aminodeoxychorismate synthase</fullName>
        <ecNumber evidence="1">2.6.1.85</ecNumber>
    </recommendedName>
</protein>
<keyword evidence="6" id="KW-1185">Reference proteome</keyword>
<keyword evidence="2" id="KW-0808">Transferase</keyword>
<sequence length="482" mass="53786">MRRADTKMSRSWRREADLPRLVVKELIDLDVLLAADRLAGLPALTFLDSAMRHAHLGRYSFIAADPFGSFRVDRQGTFWNEERYEGEPLSFLRSLLERYRQEAEPELPPFTGGAAGFIAYEFAHHLERLPPTTDNGQPDLLLHFYDVVLAFDHHRGRAWLISSGWPEDDGDRRLLRAEARASWFLDRLAKGQTAQAVKPIKLEWAPAVDRSTVEASIGRVIEYVLAGDIFQANLSHHFEARLPETPRRWLDVYLNLRRANPATFGAWLDYGDLKIASCSPERFIRLEGDAVETRPIKGTARRSVDPLEDDQLVAALTGSEKERAENVMIVDLLRNDLSRVCLPHSVQVPSLCAVESYAGLHHLVSTVTGRLRPGLDALDLLAASFPGGSITGAPKLRAMEVIAELEKRPRGIYCGCIGYIGFDGRMDTNVAIRTLTLANGVASFDVGGGITVLSDPAREYEETMVKAARLFAAFSEQIEPRL</sequence>
<evidence type="ECO:0000256" key="2">
    <source>
        <dbReference type="ARBA" id="ARBA00022679"/>
    </source>
</evidence>
<accession>A0A212R2U8</accession>
<dbReference type="InterPro" id="IPR005801">
    <property type="entry name" value="ADC_synthase"/>
</dbReference>
<dbReference type="Gene3D" id="3.60.120.10">
    <property type="entry name" value="Anthranilate synthase"/>
    <property type="match status" value="1"/>
</dbReference>